<dbReference type="RefSeq" id="WP_378537324.1">
    <property type="nucleotide sequence ID" value="NZ_JBHSBH010000015.1"/>
</dbReference>
<dbReference type="GO" id="GO:0016491">
    <property type="term" value="F:oxidoreductase activity"/>
    <property type="evidence" value="ECO:0007669"/>
    <property type="project" value="UniProtKB-KW"/>
</dbReference>
<feature type="domain" description="NADPH-dependent reductive aminase-like C-terminal" evidence="5">
    <location>
        <begin position="187"/>
        <end position="311"/>
    </location>
</feature>
<gene>
    <name evidence="6" type="ORF">ACFOVU_24435</name>
</gene>
<dbReference type="PANTHER" id="PTHR43580:SF2">
    <property type="entry name" value="CYTOKINE-LIKE NUCLEAR FACTOR N-PAC"/>
    <property type="match status" value="1"/>
</dbReference>
<feature type="compositionally biased region" description="Basic and acidic residues" evidence="3">
    <location>
        <begin position="1"/>
        <end position="24"/>
    </location>
</feature>
<dbReference type="Pfam" id="PF21761">
    <property type="entry name" value="RedAm-like_C"/>
    <property type="match status" value="1"/>
</dbReference>
<dbReference type="EMBL" id="JBHSBH010000015">
    <property type="protein sequence ID" value="MFC3999089.1"/>
    <property type="molecule type" value="Genomic_DNA"/>
</dbReference>
<dbReference type="InterPro" id="IPR015815">
    <property type="entry name" value="HIBADH-related"/>
</dbReference>
<dbReference type="InterPro" id="IPR006115">
    <property type="entry name" value="6PGDH_NADP-bd"/>
</dbReference>
<dbReference type="InterPro" id="IPR013328">
    <property type="entry name" value="6PGD_dom2"/>
</dbReference>
<dbReference type="SUPFAM" id="SSF51735">
    <property type="entry name" value="NAD(P)-binding Rossmann-fold domains"/>
    <property type="match status" value="1"/>
</dbReference>
<evidence type="ECO:0000259" key="5">
    <source>
        <dbReference type="Pfam" id="PF21761"/>
    </source>
</evidence>
<dbReference type="Pfam" id="PF03446">
    <property type="entry name" value="NAD_binding_2"/>
    <property type="match status" value="1"/>
</dbReference>
<dbReference type="Gene3D" id="3.40.50.720">
    <property type="entry name" value="NAD(P)-binding Rossmann-like Domain"/>
    <property type="match status" value="1"/>
</dbReference>
<feature type="domain" description="6-phosphogluconate dehydrogenase NADP-binding" evidence="4">
    <location>
        <begin position="31"/>
        <end position="185"/>
    </location>
</feature>
<dbReference type="Gene3D" id="1.10.1040.10">
    <property type="entry name" value="N-(1-d-carboxylethyl)-l-norvaline Dehydrogenase, domain 2"/>
    <property type="match status" value="1"/>
</dbReference>
<keyword evidence="2 6" id="KW-0560">Oxidoreductase</keyword>
<evidence type="ECO:0000259" key="4">
    <source>
        <dbReference type="Pfam" id="PF03446"/>
    </source>
</evidence>
<dbReference type="PIRSF" id="PIRSF000103">
    <property type="entry name" value="HIBADH"/>
    <property type="match status" value="1"/>
</dbReference>
<evidence type="ECO:0000256" key="1">
    <source>
        <dbReference type="ARBA" id="ARBA00009080"/>
    </source>
</evidence>
<dbReference type="PANTHER" id="PTHR43580">
    <property type="entry name" value="OXIDOREDUCTASE GLYR1-RELATED"/>
    <property type="match status" value="1"/>
</dbReference>
<protein>
    <submittedName>
        <fullName evidence="6">NAD(P)-dependent oxidoreductase</fullName>
        <ecNumber evidence="6">1.1.-.-</ecNumber>
    </submittedName>
</protein>
<evidence type="ECO:0000256" key="3">
    <source>
        <dbReference type="SAM" id="MobiDB-lite"/>
    </source>
</evidence>
<sequence>MTDGRHDHSTPDDLHEHPGDDHTEGAAGRPVTVLGLGPMGAALAGAFLAAGHPTTVWNRSPGKAGPLVERGARHAASATEAAAASPLVIVCVIDYDAVHAIVDPAAGALAGRALVSLTADSPGRAREMAAWAAERGIGYLDGSIMTPTTTIGGPAAQVLYSGEEKLYEAHRATLAAIGPRHVHLGADPGRAAAFDVALLDMFWTAVSGLTHGFALAAAEGIPARELAPFAKGIHELLPGTIDGIAANVDSGEHPDEVSSLRSITAGMEHVVHATRARGLDDGVISAATAVARRGIDAGHGADSVSRLTELLVRTATPPASD</sequence>
<dbReference type="Proteomes" id="UP001595847">
    <property type="component" value="Unassembled WGS sequence"/>
</dbReference>
<evidence type="ECO:0000313" key="7">
    <source>
        <dbReference type="Proteomes" id="UP001595847"/>
    </source>
</evidence>
<dbReference type="InterPro" id="IPR048666">
    <property type="entry name" value="RedAm-like_C"/>
</dbReference>
<dbReference type="EC" id="1.1.-.-" evidence="6"/>
<proteinExistence type="inferred from homology"/>
<evidence type="ECO:0000313" key="6">
    <source>
        <dbReference type="EMBL" id="MFC3999089.1"/>
    </source>
</evidence>
<evidence type="ECO:0000256" key="2">
    <source>
        <dbReference type="ARBA" id="ARBA00023002"/>
    </source>
</evidence>
<organism evidence="6 7">
    <name type="scientific">Nocardiopsis sediminis</name>
    <dbReference type="NCBI Taxonomy" id="1778267"/>
    <lineage>
        <taxon>Bacteria</taxon>
        <taxon>Bacillati</taxon>
        <taxon>Actinomycetota</taxon>
        <taxon>Actinomycetes</taxon>
        <taxon>Streptosporangiales</taxon>
        <taxon>Nocardiopsidaceae</taxon>
        <taxon>Nocardiopsis</taxon>
    </lineage>
</organism>
<comment type="similarity">
    <text evidence="1">Belongs to the HIBADH-related family.</text>
</comment>
<name>A0ABV8FUM5_9ACTN</name>
<dbReference type="InterPro" id="IPR036291">
    <property type="entry name" value="NAD(P)-bd_dom_sf"/>
</dbReference>
<accession>A0ABV8FUM5</accession>
<comment type="caution">
    <text evidence="6">The sequence shown here is derived from an EMBL/GenBank/DDBJ whole genome shotgun (WGS) entry which is preliminary data.</text>
</comment>
<dbReference type="InterPro" id="IPR051265">
    <property type="entry name" value="HIBADH-related_NP60_sf"/>
</dbReference>
<keyword evidence="7" id="KW-1185">Reference proteome</keyword>
<feature type="region of interest" description="Disordered" evidence="3">
    <location>
        <begin position="1"/>
        <end position="31"/>
    </location>
</feature>
<reference evidence="7" key="1">
    <citation type="journal article" date="2019" name="Int. J. Syst. Evol. Microbiol.">
        <title>The Global Catalogue of Microorganisms (GCM) 10K type strain sequencing project: providing services to taxonomists for standard genome sequencing and annotation.</title>
        <authorList>
            <consortium name="The Broad Institute Genomics Platform"/>
            <consortium name="The Broad Institute Genome Sequencing Center for Infectious Disease"/>
            <person name="Wu L."/>
            <person name="Ma J."/>
        </authorList>
    </citation>
    <scope>NUCLEOTIDE SEQUENCE [LARGE SCALE GENOMIC DNA]</scope>
    <source>
        <strain evidence="7">TBRC 1826</strain>
    </source>
</reference>